<dbReference type="AlphaFoldDB" id="A0A1P8WM81"/>
<reference evidence="2 3" key="1">
    <citation type="journal article" date="2016" name="Front. Microbiol.">
        <title>Fuerstia marisgermanicae gen. nov., sp. nov., an Unusual Member of the Phylum Planctomycetes from the German Wadden Sea.</title>
        <authorList>
            <person name="Kohn T."/>
            <person name="Heuer A."/>
            <person name="Jogler M."/>
            <person name="Vollmers J."/>
            <person name="Boedeker C."/>
            <person name="Bunk B."/>
            <person name="Rast P."/>
            <person name="Borchert D."/>
            <person name="Glockner I."/>
            <person name="Freese H.M."/>
            <person name="Klenk H.P."/>
            <person name="Overmann J."/>
            <person name="Kaster A.K."/>
            <person name="Rohde M."/>
            <person name="Wiegand S."/>
            <person name="Jogler C."/>
        </authorList>
    </citation>
    <scope>NUCLEOTIDE SEQUENCE [LARGE SCALE GENOMIC DNA]</scope>
    <source>
        <strain evidence="2 3">NH11</strain>
    </source>
</reference>
<feature type="compositionally biased region" description="Polar residues" evidence="1">
    <location>
        <begin position="477"/>
        <end position="491"/>
    </location>
</feature>
<name>A0A1P8WM81_9PLAN</name>
<evidence type="ECO:0000313" key="3">
    <source>
        <dbReference type="Proteomes" id="UP000187735"/>
    </source>
</evidence>
<dbReference type="InterPro" id="IPR039513">
    <property type="entry name" value="PL-6"/>
</dbReference>
<evidence type="ECO:0000256" key="1">
    <source>
        <dbReference type="SAM" id="MobiDB-lite"/>
    </source>
</evidence>
<accession>A0A1P8WM81</accession>
<proteinExistence type="predicted"/>
<dbReference type="CDD" id="cd14251">
    <property type="entry name" value="PL-6"/>
    <property type="match status" value="1"/>
</dbReference>
<evidence type="ECO:0000313" key="2">
    <source>
        <dbReference type="EMBL" id="APZ95159.1"/>
    </source>
</evidence>
<sequence length="491" mass="53879">MADLKLTALLINTSLQKCVKSVLLIAVALSATLSLDAAEHIVTPDTDLKPVLKQVKSGDSVVLQNGTWIDADLTFDELPGTSKAPIHIRAQTPGKVILTGATQFRFSGSYITVSGLLVRDPTGVSDVIQFRTHSERHAQHCRVTDCSIEESPDSHEKKESRWISIYGTNNRVDHCYTAGKKNRGTTLVVWVTEQPGNHRIDHNHFGPRPKLGSNGGETLRIGTSDVSEFDSKTTVENNYFHACDGEAEIVSNKSCDNVYRHNTFDSCSGALTLRHGHRCVVDGNVFFGRKQSGTGGVRIIGESHTVTNNYFEGLRGDSERAALCLMNGVPNSPLHEYAPVRNAKVAHNTFIDCKVSVEIGVGVGKKQSAVPDKCEFAHNVFVPGKWELFRVHADPTGLSWVDNRLQPRTRKDTPFREFRETKLSMQRTDDGLLRPSGSDSFKAALASMVSQDIDGFPRQSSVICGCDDPTTKHKTLANASNTGPSWRKQTP</sequence>
<dbReference type="GO" id="GO:0033999">
    <property type="term" value="F:chondroitin B lyase activity"/>
    <property type="evidence" value="ECO:0007669"/>
    <property type="project" value="UniProtKB-EC"/>
</dbReference>
<dbReference type="STRING" id="1891926.Fuma_04814"/>
<feature type="region of interest" description="Disordered" evidence="1">
    <location>
        <begin position="472"/>
        <end position="491"/>
    </location>
</feature>
<dbReference type="Proteomes" id="UP000187735">
    <property type="component" value="Chromosome"/>
</dbReference>
<keyword evidence="2" id="KW-0456">Lyase</keyword>
<dbReference type="Pfam" id="PF14592">
    <property type="entry name" value="Chondroitinas_B"/>
    <property type="match status" value="1"/>
</dbReference>
<dbReference type="KEGG" id="fmr:Fuma_04814"/>
<dbReference type="Gene3D" id="2.160.20.10">
    <property type="entry name" value="Single-stranded right-handed beta-helix, Pectin lyase-like"/>
    <property type="match status" value="1"/>
</dbReference>
<gene>
    <name evidence="2" type="primary">cslB</name>
    <name evidence="2" type="ORF">Fuma_04814</name>
</gene>
<dbReference type="EC" id="4.2.2.19" evidence="2"/>
<keyword evidence="3" id="KW-1185">Reference proteome</keyword>
<organism evidence="2 3">
    <name type="scientific">Fuerstiella marisgermanici</name>
    <dbReference type="NCBI Taxonomy" id="1891926"/>
    <lineage>
        <taxon>Bacteria</taxon>
        <taxon>Pseudomonadati</taxon>
        <taxon>Planctomycetota</taxon>
        <taxon>Planctomycetia</taxon>
        <taxon>Planctomycetales</taxon>
        <taxon>Planctomycetaceae</taxon>
        <taxon>Fuerstiella</taxon>
    </lineage>
</organism>
<dbReference type="InterPro" id="IPR012334">
    <property type="entry name" value="Pectin_lyas_fold"/>
</dbReference>
<protein>
    <submittedName>
        <fullName evidence="2">Chondroitinase-B</fullName>
        <ecNumber evidence="2">4.2.2.19</ecNumber>
    </submittedName>
</protein>
<dbReference type="SUPFAM" id="SSF51126">
    <property type="entry name" value="Pectin lyase-like"/>
    <property type="match status" value="1"/>
</dbReference>
<dbReference type="EMBL" id="CP017641">
    <property type="protein sequence ID" value="APZ95159.1"/>
    <property type="molecule type" value="Genomic_DNA"/>
</dbReference>
<dbReference type="InterPro" id="IPR011050">
    <property type="entry name" value="Pectin_lyase_fold/virulence"/>
</dbReference>